<dbReference type="InterPro" id="IPR036322">
    <property type="entry name" value="WD40_repeat_dom_sf"/>
</dbReference>
<dbReference type="PANTHER" id="PTHR19848">
    <property type="entry name" value="WD40 REPEAT PROTEIN"/>
    <property type="match status" value="1"/>
</dbReference>
<dbReference type="PROSITE" id="PS50294">
    <property type="entry name" value="WD_REPEATS_REGION"/>
    <property type="match status" value="11"/>
</dbReference>
<protein>
    <recommendedName>
        <fullName evidence="4">NACHT domain-containing protein</fullName>
    </recommendedName>
</protein>
<dbReference type="InterPro" id="IPR001646">
    <property type="entry name" value="5peptide_repeat"/>
</dbReference>
<feature type="repeat" description="WD" evidence="3">
    <location>
        <begin position="741"/>
        <end position="781"/>
    </location>
</feature>
<comment type="caution">
    <text evidence="5">The sequence shown here is derived from an EMBL/GenBank/DDBJ whole genome shotgun (WGS) entry which is preliminary data.</text>
</comment>
<feature type="repeat" description="WD" evidence="3">
    <location>
        <begin position="782"/>
        <end position="823"/>
    </location>
</feature>
<dbReference type="PRINTS" id="PR00320">
    <property type="entry name" value="GPROTEINBRPT"/>
</dbReference>
<dbReference type="InterPro" id="IPR027417">
    <property type="entry name" value="P-loop_NTPase"/>
</dbReference>
<name>A0A1Y1QAU8_9GAMM</name>
<dbReference type="PROSITE" id="PS00678">
    <property type="entry name" value="WD_REPEATS_1"/>
    <property type="match status" value="6"/>
</dbReference>
<dbReference type="SUPFAM" id="SSF50978">
    <property type="entry name" value="WD40 repeat-like"/>
    <property type="match status" value="1"/>
</dbReference>
<dbReference type="PROSITE" id="PS50082">
    <property type="entry name" value="WD_REPEATS_2"/>
    <property type="match status" value="14"/>
</dbReference>
<dbReference type="Gene3D" id="2.130.10.10">
    <property type="entry name" value="YVTN repeat-like/Quinoprotein amine dehydrogenase"/>
    <property type="match status" value="6"/>
</dbReference>
<sequence>MLIEAEKDFDRNHTHSKARATSIQNVQSLIDKGEAHHGGEGIIATEYLLEWLRGKDSPAFCALLGEYGMGKTTTCKALTRELLERRKTDKSLPLPIYVDLREYTWDKRVDFTLADILDHILKKSWKGGQLDVGVKPEDIIQQVQTNRALMIWDGLDEVINHMSSKLANDFIRQLWRILPPLKQDKTQHPDAGKMLISCRSHYFRNVQEQNAMLTSEHRDGIKGQDYQALILLPFGEEQIETYLSKSLHLDKDKLQDVLELIRSVHNLPEMAERPYTLSLIAQHIPQIEQLSLRGETIQGVTLYQSMVDSWLSRDTGKHQFSPQHKKQLMEYLAAALWKSGQRQWNVDDLDEWLDDFLYDKPKLASAYLNLDRNVLKEDLRTATFIVRPDDEHFRFAHTSLQEFFLASYLHRALQNGERSGWRLEVMPSLETLDFLAQLFIGERSKRSRCEQHLSAWLASHDPQSSKLVFHIWLLLAKRGEVVAYQRIALAGEDLFQWEIKGTKEKPLQLHDVDWQSARLEQVAFDYVEFRHCDFNQARLWQSEFQHSRFTACTMEQADLSASVWRLNELHLLDFNTCQLAHSQWVRNHGQDLRAGLVHHQLTDNFIPIQVWAYLNIGHRGFVTSVAFSRDGNRLASGSEDKTIKLWNKNTGECLTTFNQHNKEVMSVAFSPDGSLLASGSLDKTVKLWRVTSGECLKTFDDHQDFISSVTFSPDGSLIASASFDKTVKLWCVISGKCLKTFDDHQNFISSIAFSPDGKTLVSGSFASVKLWDVASGFCFKTLESHQAAVLSVVFSPDGYTLASGSHDKTIKIWSRISGRCLKNFNQHTGAVKSVTFSPDGAILASGSEDGTVKLWDVNDGICLKTFERKSLSYIYRHVHSVAFSPNGRQLVSSYLDRVVKLWDVNSSECLKTFNQQSSNPVYSVVFSPDSSKLASGSGDKTLKLWDAITGECLKVFDQHQGKVFSVAFNFDGSKLVSGSDDKTLKLWDTNSGKCLRTFDQHDDVILSVAFNSDGSKLASGSLDRMVKIWDVGNGTCLRTLDQHQVGVSSVRFSPADDTLASSSANTVKIWNISSGECLKIFDQHQGGVVSVSFSPDGSTLASNSLTSVKLWNIANGECLTILNQHQEGVLSVAFNSVGTRLVSSSYDKTIRVWDITSGKCLKILDKHEEKVLSVSFSPDGSKLVSGSDDNTIKLWDVESGECLKTTYHLPDGNAATLDEKTGRIVYGSAEAWRWLRYREVLDSGETILHPAEIFGALPGSE</sequence>
<dbReference type="AlphaFoldDB" id="A0A1Y1QAU8"/>
<reference evidence="5 6" key="1">
    <citation type="submission" date="2017-01" db="EMBL/GenBank/DDBJ databases">
        <title>Novel large sulfur bacteria in the metagenomes of groundwater-fed chemosynthetic microbial mats in the Lake Huron basin.</title>
        <authorList>
            <person name="Sharrar A.M."/>
            <person name="Flood B.E."/>
            <person name="Bailey J.V."/>
            <person name="Jones D.S."/>
            <person name="Biddanda B."/>
            <person name="Ruberg S.A."/>
            <person name="Marcus D.N."/>
            <person name="Dick G.J."/>
        </authorList>
    </citation>
    <scope>NUCLEOTIDE SEQUENCE [LARGE SCALE GENOMIC DNA]</scope>
    <source>
        <strain evidence="5">A8</strain>
    </source>
</reference>
<accession>A0A1Y1QAU8</accession>
<evidence type="ECO:0000256" key="2">
    <source>
        <dbReference type="ARBA" id="ARBA00022737"/>
    </source>
</evidence>
<evidence type="ECO:0000313" key="5">
    <source>
        <dbReference type="EMBL" id="OQX01407.1"/>
    </source>
</evidence>
<dbReference type="InterPro" id="IPR001680">
    <property type="entry name" value="WD40_rpt"/>
</dbReference>
<feature type="repeat" description="WD" evidence="3">
    <location>
        <begin position="956"/>
        <end position="997"/>
    </location>
</feature>
<feature type="repeat" description="WD" evidence="3">
    <location>
        <begin position="1040"/>
        <end position="1080"/>
    </location>
</feature>
<organism evidence="5 6">
    <name type="scientific">Thiothrix lacustris</name>
    <dbReference type="NCBI Taxonomy" id="525917"/>
    <lineage>
        <taxon>Bacteria</taxon>
        <taxon>Pseudomonadati</taxon>
        <taxon>Pseudomonadota</taxon>
        <taxon>Gammaproteobacteria</taxon>
        <taxon>Thiotrichales</taxon>
        <taxon>Thiotrichaceae</taxon>
        <taxon>Thiothrix</taxon>
    </lineage>
</organism>
<evidence type="ECO:0000313" key="6">
    <source>
        <dbReference type="Proteomes" id="UP000192491"/>
    </source>
</evidence>
<dbReference type="PANTHER" id="PTHR19848:SF8">
    <property type="entry name" value="F-BOX AND WD REPEAT DOMAIN CONTAINING 7"/>
    <property type="match status" value="1"/>
</dbReference>
<feature type="repeat" description="WD" evidence="3">
    <location>
        <begin position="615"/>
        <end position="656"/>
    </location>
</feature>
<feature type="repeat" description="WD" evidence="3">
    <location>
        <begin position="998"/>
        <end position="1039"/>
    </location>
</feature>
<keyword evidence="2" id="KW-0677">Repeat</keyword>
<feature type="repeat" description="WD" evidence="3">
    <location>
        <begin position="1122"/>
        <end position="1163"/>
    </location>
</feature>
<dbReference type="Pfam" id="PF05729">
    <property type="entry name" value="NACHT"/>
    <property type="match status" value="1"/>
</dbReference>
<evidence type="ECO:0000256" key="3">
    <source>
        <dbReference type="PROSITE-ProRule" id="PRU00221"/>
    </source>
</evidence>
<dbReference type="SUPFAM" id="SSF141571">
    <property type="entry name" value="Pentapeptide repeat-like"/>
    <property type="match status" value="1"/>
</dbReference>
<feature type="repeat" description="WD" evidence="3">
    <location>
        <begin position="878"/>
        <end position="912"/>
    </location>
</feature>
<dbReference type="Gene3D" id="2.160.20.80">
    <property type="entry name" value="E3 ubiquitin-protein ligase SopA"/>
    <property type="match status" value="1"/>
</dbReference>
<feature type="repeat" description="WD" evidence="3">
    <location>
        <begin position="824"/>
        <end position="865"/>
    </location>
</feature>
<dbReference type="Gene3D" id="3.40.50.300">
    <property type="entry name" value="P-loop containing nucleotide triphosphate hydrolases"/>
    <property type="match status" value="1"/>
</dbReference>
<evidence type="ECO:0000256" key="1">
    <source>
        <dbReference type="ARBA" id="ARBA00022574"/>
    </source>
</evidence>
<dbReference type="EMBL" id="MTEJ01000579">
    <property type="protein sequence ID" value="OQX01407.1"/>
    <property type="molecule type" value="Genomic_DNA"/>
</dbReference>
<keyword evidence="1 3" id="KW-0853">WD repeat</keyword>
<feature type="repeat" description="WD" evidence="3">
    <location>
        <begin position="1081"/>
        <end position="1121"/>
    </location>
</feature>
<gene>
    <name evidence="5" type="ORF">BWK73_46200</name>
</gene>
<dbReference type="Pfam" id="PF00805">
    <property type="entry name" value="Pentapeptide"/>
    <property type="match status" value="1"/>
</dbReference>
<proteinExistence type="predicted"/>
<evidence type="ECO:0000259" key="4">
    <source>
        <dbReference type="Pfam" id="PF05729"/>
    </source>
</evidence>
<feature type="repeat" description="WD" evidence="3">
    <location>
        <begin position="914"/>
        <end position="955"/>
    </location>
</feature>
<dbReference type="SMART" id="SM00320">
    <property type="entry name" value="WD40"/>
    <property type="match status" value="14"/>
</dbReference>
<feature type="repeat" description="WD" evidence="3">
    <location>
        <begin position="1164"/>
        <end position="1205"/>
    </location>
</feature>
<dbReference type="CDD" id="cd00200">
    <property type="entry name" value="WD40"/>
    <property type="match status" value="2"/>
</dbReference>
<dbReference type="InterPro" id="IPR019775">
    <property type="entry name" value="WD40_repeat_CS"/>
</dbReference>
<dbReference type="InterPro" id="IPR020472">
    <property type="entry name" value="WD40_PAC1"/>
</dbReference>
<dbReference type="Pfam" id="PF00400">
    <property type="entry name" value="WD40"/>
    <property type="match status" value="14"/>
</dbReference>
<dbReference type="InterPro" id="IPR015943">
    <property type="entry name" value="WD40/YVTN_repeat-like_dom_sf"/>
</dbReference>
<dbReference type="SUPFAM" id="SSF52540">
    <property type="entry name" value="P-loop containing nucleoside triphosphate hydrolases"/>
    <property type="match status" value="1"/>
</dbReference>
<feature type="repeat" description="WD" evidence="3">
    <location>
        <begin position="699"/>
        <end position="740"/>
    </location>
</feature>
<dbReference type="InterPro" id="IPR007111">
    <property type="entry name" value="NACHT_NTPase"/>
</dbReference>
<dbReference type="InterPro" id="IPR011047">
    <property type="entry name" value="Quinoprotein_ADH-like_sf"/>
</dbReference>
<feature type="repeat" description="WD" evidence="3">
    <location>
        <begin position="657"/>
        <end position="698"/>
    </location>
</feature>
<feature type="domain" description="NACHT" evidence="4">
    <location>
        <begin position="61"/>
        <end position="248"/>
    </location>
</feature>
<dbReference type="SUPFAM" id="SSF50998">
    <property type="entry name" value="Quinoprotein alcohol dehydrogenase-like"/>
    <property type="match status" value="1"/>
</dbReference>
<dbReference type="Proteomes" id="UP000192491">
    <property type="component" value="Unassembled WGS sequence"/>
</dbReference>